<gene>
    <name evidence="1" type="ORF">PCS_02630</name>
</gene>
<sequence length="799" mass="88320">MGKGIIRENKGGGLYGVEIQYEKTAVQAALDALNAQIIDYDAIRLPFLLKALDEARAAYDAQLSKVQAAIMAGEDGAALSTLLDDLAKLEAKWITARREYDLARLDRESLAGRRSVYEEALAAFPVVNAWCATYTSDLPAGREVATIELNGESSQVLVAPQGATWTPAEGQLAQTKPMSPAQAFYNAAMLPGWQRWRPTYRVGIITSIDRDAGTCSLELVPAASSAQGLAINPPEAALSVVPFSYLSCGDKAFLPGDRVLVRFENQTWSSPRIIGFESNPKPCALVIKCFQELEDEWIDLTPSVTVNVYDADLSEVTIARWHNGHHDEDKIEYVTWRPYMSVPVHQYVVSTDGWYHVLAMQGGVTGGQEPDWADPSWQIPYGPDKSDGSVNYVFLGRFQYDQAQRELKIIIPEMHLDSDSFKFSVSDAGDPYQQFDWGSGRGGAQTEVYAARQVKHTFDAGNYLGIDGLAYVIEVPMGWWKYGSSSTHPTPPIILQSGDSARAESYEKTTSLSGRVSCTFSARGTKVKVAAWSSLWMPPATPQQAALHIRFNSNLPITIDPDDGYSYVSVGRTFDGIDPGAGYDKSRCVMSEAEESAYLELFWPGPSAHAWPDWQPYPKYYYAGEIVRGEDGRLWYAISNAYSLRLADWSADISGWTIKVDQHGYYIDGSTSYPYTLFVGEGQWLAYEPYWSNPLEGFYVPLPWKPAQWPVTGAFFVEDWTPTVSGNRDEIDPELHEIVNDDGELYAGTGTAWKYLGPVSGGDRYPVTWTTVAIGPGTSNCKPTLQEWDGSISINGAFM</sequence>
<dbReference type="PATRIC" id="fig|1262666.3.peg.2670"/>
<dbReference type="OrthoDB" id="5422965at2"/>
<dbReference type="EMBL" id="AOSV01000029">
    <property type="protein sequence ID" value="EMG36618.1"/>
    <property type="molecule type" value="Genomic_DNA"/>
</dbReference>
<evidence type="ECO:0000313" key="1">
    <source>
        <dbReference type="EMBL" id="EMG36618.1"/>
    </source>
</evidence>
<evidence type="ECO:0000313" key="2">
    <source>
        <dbReference type="Proteomes" id="UP000011922"/>
    </source>
</evidence>
<dbReference type="Proteomes" id="UP000011922">
    <property type="component" value="Unassembled WGS sequence"/>
</dbReference>
<protein>
    <submittedName>
        <fullName evidence="1">Uncharacterized protein</fullName>
    </submittedName>
</protein>
<accession>M5Q1J9</accession>
<name>M5Q1J9_DESAF</name>
<dbReference type="RefSeq" id="WP_005987886.1">
    <property type="nucleotide sequence ID" value="NZ_AOSV01000029.1"/>
</dbReference>
<comment type="caution">
    <text evidence="1">The sequence shown here is derived from an EMBL/GenBank/DDBJ whole genome shotgun (WGS) entry which is preliminary data.</text>
</comment>
<dbReference type="AlphaFoldDB" id="M5Q1J9"/>
<proteinExistence type="predicted"/>
<reference evidence="1 2" key="1">
    <citation type="journal article" date="2013" name="Genome Announc.">
        <title>Draft Genome Sequence for Desulfovibrio africanus Strain PCS.</title>
        <authorList>
            <person name="Brown S.D."/>
            <person name="Utturkar S.M."/>
            <person name="Arkin A.P."/>
            <person name="Deutschbauer A.M."/>
            <person name="Elias D.A."/>
            <person name="Hazen T.C."/>
            <person name="Chakraborty R."/>
        </authorList>
    </citation>
    <scope>NUCLEOTIDE SEQUENCE [LARGE SCALE GENOMIC DNA]</scope>
    <source>
        <strain evidence="1 2">PCS</strain>
    </source>
</reference>
<organism evidence="1 2">
    <name type="scientific">Desulfocurvibacter africanus PCS</name>
    <dbReference type="NCBI Taxonomy" id="1262666"/>
    <lineage>
        <taxon>Bacteria</taxon>
        <taxon>Pseudomonadati</taxon>
        <taxon>Thermodesulfobacteriota</taxon>
        <taxon>Desulfovibrionia</taxon>
        <taxon>Desulfovibrionales</taxon>
        <taxon>Desulfovibrionaceae</taxon>
        <taxon>Desulfocurvibacter</taxon>
    </lineage>
</organism>